<dbReference type="CDD" id="cd11313">
    <property type="entry name" value="AmyAc_arch_bac_AmyA"/>
    <property type="match status" value="1"/>
</dbReference>
<dbReference type="EMBL" id="BQKB01000013">
    <property type="protein sequence ID" value="GJM52533.1"/>
    <property type="molecule type" value="Genomic_DNA"/>
</dbReference>
<dbReference type="Gene3D" id="2.60.40.1180">
    <property type="entry name" value="Golgi alpha-mannosidase II"/>
    <property type="match status" value="1"/>
</dbReference>
<proteinExistence type="predicted"/>
<dbReference type="Proteomes" id="UP001208692">
    <property type="component" value="Unassembled WGS sequence"/>
</dbReference>
<organism evidence="2 4">
    <name type="scientific">Capnocytophaga catalasegens</name>
    <dbReference type="NCBI Taxonomy" id="1004260"/>
    <lineage>
        <taxon>Bacteria</taxon>
        <taxon>Pseudomonadati</taxon>
        <taxon>Bacteroidota</taxon>
        <taxon>Flavobacteriia</taxon>
        <taxon>Flavobacteriales</taxon>
        <taxon>Flavobacteriaceae</taxon>
        <taxon>Capnocytophaga</taxon>
    </lineage>
</organism>
<dbReference type="PROSITE" id="PS51257">
    <property type="entry name" value="PROKAR_LIPOPROTEIN"/>
    <property type="match status" value="1"/>
</dbReference>
<feature type="domain" description="Glycosyl hydrolase family 13 catalytic" evidence="1">
    <location>
        <begin position="55"/>
        <end position="367"/>
    </location>
</feature>
<dbReference type="InterPro" id="IPR013780">
    <property type="entry name" value="Glyco_hydro_b"/>
</dbReference>
<dbReference type="Proteomes" id="UP001207736">
    <property type="component" value="Unassembled WGS sequence"/>
</dbReference>
<keyword evidence="5" id="KW-1185">Reference proteome</keyword>
<dbReference type="GO" id="GO:0003824">
    <property type="term" value="F:catalytic activity"/>
    <property type="evidence" value="ECO:0007669"/>
    <property type="project" value="InterPro"/>
</dbReference>
<dbReference type="GO" id="GO:0043169">
    <property type="term" value="F:cation binding"/>
    <property type="evidence" value="ECO:0007669"/>
    <property type="project" value="InterPro"/>
</dbReference>
<dbReference type="SUPFAM" id="SSF51445">
    <property type="entry name" value="(Trans)glycosidases"/>
    <property type="match status" value="1"/>
</dbReference>
<dbReference type="InterPro" id="IPR017853">
    <property type="entry name" value="GH"/>
</dbReference>
<dbReference type="Pfam" id="PF00128">
    <property type="entry name" value="Alpha-amylase"/>
    <property type="match status" value="1"/>
</dbReference>
<evidence type="ECO:0000313" key="3">
    <source>
        <dbReference type="EMBL" id="GJM52533.1"/>
    </source>
</evidence>
<dbReference type="PANTHER" id="PTHR47786:SF2">
    <property type="entry name" value="GLYCOSYL HYDROLASE FAMILY 13 CATALYTIC DOMAIN-CONTAINING PROTEIN"/>
    <property type="match status" value="1"/>
</dbReference>
<dbReference type="Gene3D" id="3.20.20.80">
    <property type="entry name" value="Glycosidases"/>
    <property type="match status" value="1"/>
</dbReference>
<evidence type="ECO:0000313" key="2">
    <source>
        <dbReference type="EMBL" id="GJM49383.1"/>
    </source>
</evidence>
<dbReference type="AlphaFoldDB" id="A0AAV5AWL4"/>
<dbReference type="SMART" id="SM00642">
    <property type="entry name" value="Aamy"/>
    <property type="match status" value="1"/>
</dbReference>
<comment type="caution">
    <text evidence="2">The sequence shown here is derived from an EMBL/GenBank/DDBJ whole genome shotgun (WGS) entry which is preliminary data.</text>
</comment>
<protein>
    <submittedName>
        <fullName evidence="2">Alpha-amylase</fullName>
    </submittedName>
</protein>
<dbReference type="GO" id="GO:0005975">
    <property type="term" value="P:carbohydrate metabolic process"/>
    <property type="evidence" value="ECO:0007669"/>
    <property type="project" value="InterPro"/>
</dbReference>
<dbReference type="EMBL" id="BQKA01000006">
    <property type="protein sequence ID" value="GJM49383.1"/>
    <property type="molecule type" value="Genomic_DNA"/>
</dbReference>
<evidence type="ECO:0000313" key="4">
    <source>
        <dbReference type="Proteomes" id="UP001207736"/>
    </source>
</evidence>
<dbReference type="Pfam" id="PF02806">
    <property type="entry name" value="Alpha-amylase_C"/>
    <property type="match status" value="1"/>
</dbReference>
<accession>A0AAV5AWL4</accession>
<dbReference type="SUPFAM" id="SSF51011">
    <property type="entry name" value="Glycosyl hydrolase domain"/>
    <property type="match status" value="1"/>
</dbReference>
<sequence>MKKIVFSLLGLILYGCNNPIEKNNQNSDMIDDVYTPVPYVKLQHPEWSKNATIYQINTRQFTEEGTFASAQKQLPRLKELGVDILWLMPINTIGEKNKKGTLGSPYSVKDYYGVNPEFGTLEDLKAFVKEAHQQGMYVILDWVANHTAWDNELTVKHPEWYQRDYKGDFRPTPWWDWSDIINLDYNNSELRKYMTEAMKYWVKEADIDGYRCDVAGFVPVDFWNNVRKELDAIKPVFMLAEWESRDLHAEAFDMTYAWTWYDAVHKICQKQADVNQLYIYYSWNESAFPENSMRMTFVSNHDKNAWEGTMYEAFGEGLKNAITLSVIGEGMPLIYNGQEAGNTKRLQFFEKDPIVWKEDEIGMLYKRLFDLQKRSTVLWHAHWGARMIKVPNNNEQSILSFVRQNEKEKIFAVFNFSDKLQKITFGETLFEGTYTDFDTEESVIFSESHNSLELKPWSCKVFIK</sequence>
<evidence type="ECO:0000259" key="1">
    <source>
        <dbReference type="SMART" id="SM00642"/>
    </source>
</evidence>
<name>A0AAV5AWL4_9FLAO</name>
<evidence type="ECO:0000313" key="5">
    <source>
        <dbReference type="Proteomes" id="UP001208692"/>
    </source>
</evidence>
<reference evidence="2 5" key="1">
    <citation type="submission" date="2021-11" db="EMBL/GenBank/DDBJ databases">
        <title>Draft genome sequence of Capnocytophaga sp. strain KC07075 isolated from cat oral cavity.</title>
        <authorList>
            <person name="Suzuki M."/>
            <person name="Imaoka K."/>
            <person name="Kimura M."/>
            <person name="Morikawa S."/>
            <person name="Maeda K."/>
        </authorList>
    </citation>
    <scope>NUCLEOTIDE SEQUENCE</scope>
    <source>
        <strain evidence="2">KC07075</strain>
        <strain evidence="3 5">KC07079</strain>
    </source>
</reference>
<gene>
    <name evidence="2" type="ORF">RCZ15_03580</name>
    <name evidence="3" type="ORF">RCZ16_08500</name>
</gene>
<dbReference type="InterPro" id="IPR006047">
    <property type="entry name" value="GH13_cat_dom"/>
</dbReference>
<dbReference type="InterPro" id="IPR006048">
    <property type="entry name" value="A-amylase/branching_C"/>
</dbReference>
<dbReference type="PANTHER" id="PTHR47786">
    <property type="entry name" value="ALPHA-1,4-GLUCAN:MALTOSE-1-PHOSPHATE MALTOSYLTRANSFERASE"/>
    <property type="match status" value="1"/>
</dbReference>
<dbReference type="RefSeq" id="WP_264845975.1">
    <property type="nucleotide sequence ID" value="NZ_BPMA01000016.1"/>
</dbReference>